<dbReference type="InterPro" id="IPR053253">
    <property type="entry name" value="Sex_diff_modulator"/>
</dbReference>
<name>A0AAQ3USP5_PASNO</name>
<sequence>MARSGDPADRPEQSCAVASSTSDIERELERLSSYAWCVSAVTAPTSAWNGWSGDFLVTFTHNHHREAAVAARDFPHGNLDFRIRPWQLVALGDHHDLCFQNESIAKHSVAQACVLDYIEEDCLSPNKVDTRYLNLWVWTRYPSNIPKIIWLTITGQTMAIHDDAPPPLGQCGLTFGVLVHIDLVESLPGHDG</sequence>
<gene>
    <name evidence="1" type="ORF">U9M48_043406</name>
</gene>
<dbReference type="Proteomes" id="UP001341281">
    <property type="component" value="Chromosome 10"/>
</dbReference>
<dbReference type="PANTHER" id="PTHR33087:SF21">
    <property type="entry name" value="OS03G0782100 PROTEIN"/>
    <property type="match status" value="1"/>
</dbReference>
<dbReference type="PANTHER" id="PTHR33087">
    <property type="entry name" value="OS07G0539200 PROTEIN"/>
    <property type="match status" value="1"/>
</dbReference>
<dbReference type="EMBL" id="CP144754">
    <property type="protein sequence ID" value="WVZ97904.1"/>
    <property type="molecule type" value="Genomic_DNA"/>
</dbReference>
<protein>
    <recommendedName>
        <fullName evidence="3">DUF4283 domain-containing protein</fullName>
    </recommendedName>
</protein>
<organism evidence="1 2">
    <name type="scientific">Paspalum notatum var. saurae</name>
    <dbReference type="NCBI Taxonomy" id="547442"/>
    <lineage>
        <taxon>Eukaryota</taxon>
        <taxon>Viridiplantae</taxon>
        <taxon>Streptophyta</taxon>
        <taxon>Embryophyta</taxon>
        <taxon>Tracheophyta</taxon>
        <taxon>Spermatophyta</taxon>
        <taxon>Magnoliopsida</taxon>
        <taxon>Liliopsida</taxon>
        <taxon>Poales</taxon>
        <taxon>Poaceae</taxon>
        <taxon>PACMAD clade</taxon>
        <taxon>Panicoideae</taxon>
        <taxon>Andropogonodae</taxon>
        <taxon>Paspaleae</taxon>
        <taxon>Paspalinae</taxon>
        <taxon>Paspalum</taxon>
    </lineage>
</organism>
<reference evidence="1 2" key="1">
    <citation type="submission" date="2024-02" db="EMBL/GenBank/DDBJ databases">
        <title>High-quality chromosome-scale genome assembly of Pensacola bahiagrass (Paspalum notatum Flugge var. saurae).</title>
        <authorList>
            <person name="Vega J.M."/>
            <person name="Podio M."/>
            <person name="Orjuela J."/>
            <person name="Siena L.A."/>
            <person name="Pessino S.C."/>
            <person name="Combes M.C."/>
            <person name="Mariac C."/>
            <person name="Albertini E."/>
            <person name="Pupilli F."/>
            <person name="Ortiz J.P.A."/>
            <person name="Leblanc O."/>
        </authorList>
    </citation>
    <scope>NUCLEOTIDE SEQUENCE [LARGE SCALE GENOMIC DNA]</scope>
    <source>
        <strain evidence="1">R1</strain>
        <tissue evidence="1">Leaf</tissue>
    </source>
</reference>
<evidence type="ECO:0000313" key="2">
    <source>
        <dbReference type="Proteomes" id="UP001341281"/>
    </source>
</evidence>
<keyword evidence="2" id="KW-1185">Reference proteome</keyword>
<evidence type="ECO:0000313" key="1">
    <source>
        <dbReference type="EMBL" id="WVZ97904.1"/>
    </source>
</evidence>
<evidence type="ECO:0008006" key="3">
    <source>
        <dbReference type="Google" id="ProtNLM"/>
    </source>
</evidence>
<accession>A0AAQ3USP5</accession>
<dbReference type="AlphaFoldDB" id="A0AAQ3USP5"/>
<proteinExistence type="predicted"/>